<dbReference type="Gene3D" id="3.40.50.2300">
    <property type="match status" value="1"/>
</dbReference>
<dbReference type="RefSeq" id="WP_090809603.1">
    <property type="nucleotide sequence ID" value="NZ_FNKX01000002.1"/>
</dbReference>
<protein>
    <submittedName>
        <fullName evidence="8">DNA-binding response regulator, OmpR family, contains REC and winged-helix (WHTH) domain</fullName>
    </submittedName>
</protein>
<accession>A0A1H1K1Y6</accession>
<feature type="DNA-binding region" description="OmpR/PhoB-type" evidence="5">
    <location>
        <begin position="126"/>
        <end position="225"/>
    </location>
</feature>
<dbReference type="EMBL" id="FNKX01000002">
    <property type="protein sequence ID" value="SDR55875.1"/>
    <property type="molecule type" value="Genomic_DNA"/>
</dbReference>
<evidence type="ECO:0000259" key="7">
    <source>
        <dbReference type="PROSITE" id="PS51755"/>
    </source>
</evidence>
<dbReference type="AlphaFoldDB" id="A0A1H1K1Y6"/>
<dbReference type="GO" id="GO:0032993">
    <property type="term" value="C:protein-DNA complex"/>
    <property type="evidence" value="ECO:0007669"/>
    <property type="project" value="TreeGrafter"/>
</dbReference>
<dbReference type="InterPro" id="IPR036388">
    <property type="entry name" value="WH-like_DNA-bd_sf"/>
</dbReference>
<dbReference type="GO" id="GO:0006355">
    <property type="term" value="P:regulation of DNA-templated transcription"/>
    <property type="evidence" value="ECO:0007669"/>
    <property type="project" value="InterPro"/>
</dbReference>
<feature type="modified residue" description="4-aspartylphosphate" evidence="4">
    <location>
        <position position="51"/>
    </location>
</feature>
<dbReference type="SMART" id="SM00862">
    <property type="entry name" value="Trans_reg_C"/>
    <property type="match status" value="1"/>
</dbReference>
<evidence type="ECO:0000259" key="6">
    <source>
        <dbReference type="PROSITE" id="PS50110"/>
    </source>
</evidence>
<dbReference type="Gene3D" id="1.10.10.10">
    <property type="entry name" value="Winged helix-like DNA-binding domain superfamily/Winged helix DNA-binding domain"/>
    <property type="match status" value="1"/>
</dbReference>
<dbReference type="GO" id="GO:0000156">
    <property type="term" value="F:phosphorelay response regulator activity"/>
    <property type="evidence" value="ECO:0007669"/>
    <property type="project" value="TreeGrafter"/>
</dbReference>
<dbReference type="Gene3D" id="6.10.250.690">
    <property type="match status" value="1"/>
</dbReference>
<gene>
    <name evidence="8" type="ORF">SAMN05445850_6207</name>
</gene>
<keyword evidence="1 4" id="KW-0597">Phosphoprotein</keyword>
<dbReference type="InterPro" id="IPR039420">
    <property type="entry name" value="WalR-like"/>
</dbReference>
<keyword evidence="3 5" id="KW-0238">DNA-binding</keyword>
<dbReference type="Pfam" id="PF00486">
    <property type="entry name" value="Trans_reg_C"/>
    <property type="match status" value="1"/>
</dbReference>
<evidence type="ECO:0000256" key="2">
    <source>
        <dbReference type="ARBA" id="ARBA00023012"/>
    </source>
</evidence>
<evidence type="ECO:0000313" key="9">
    <source>
        <dbReference type="Proteomes" id="UP000199365"/>
    </source>
</evidence>
<dbReference type="CDD" id="cd00383">
    <property type="entry name" value="trans_reg_C"/>
    <property type="match status" value="1"/>
</dbReference>
<dbReference type="PROSITE" id="PS51755">
    <property type="entry name" value="OMPR_PHOB"/>
    <property type="match status" value="1"/>
</dbReference>
<organism evidence="8 9">
    <name type="scientific">Paraburkholderia tuberum</name>
    <dbReference type="NCBI Taxonomy" id="157910"/>
    <lineage>
        <taxon>Bacteria</taxon>
        <taxon>Pseudomonadati</taxon>
        <taxon>Pseudomonadota</taxon>
        <taxon>Betaproteobacteria</taxon>
        <taxon>Burkholderiales</taxon>
        <taxon>Burkholderiaceae</taxon>
        <taxon>Paraburkholderia</taxon>
    </lineage>
</organism>
<evidence type="ECO:0000256" key="5">
    <source>
        <dbReference type="PROSITE-ProRule" id="PRU01091"/>
    </source>
</evidence>
<dbReference type="CDD" id="cd17574">
    <property type="entry name" value="REC_OmpR"/>
    <property type="match status" value="1"/>
</dbReference>
<dbReference type="InterPro" id="IPR016032">
    <property type="entry name" value="Sig_transdc_resp-reg_C-effctor"/>
</dbReference>
<evidence type="ECO:0000256" key="3">
    <source>
        <dbReference type="ARBA" id="ARBA00023125"/>
    </source>
</evidence>
<keyword evidence="9" id="KW-1185">Reference proteome</keyword>
<dbReference type="PANTHER" id="PTHR48111:SF40">
    <property type="entry name" value="PHOSPHATE REGULON TRANSCRIPTIONAL REGULATORY PROTEIN PHOB"/>
    <property type="match status" value="1"/>
</dbReference>
<evidence type="ECO:0000256" key="4">
    <source>
        <dbReference type="PROSITE-ProRule" id="PRU00169"/>
    </source>
</evidence>
<dbReference type="InterPro" id="IPR001867">
    <property type="entry name" value="OmpR/PhoB-type_DNA-bd"/>
</dbReference>
<feature type="domain" description="OmpR/PhoB-type" evidence="7">
    <location>
        <begin position="126"/>
        <end position="225"/>
    </location>
</feature>
<dbReference type="PANTHER" id="PTHR48111">
    <property type="entry name" value="REGULATOR OF RPOS"/>
    <property type="match status" value="1"/>
</dbReference>
<dbReference type="Proteomes" id="UP000199365">
    <property type="component" value="Unassembled WGS sequence"/>
</dbReference>
<dbReference type="InterPro" id="IPR001789">
    <property type="entry name" value="Sig_transdc_resp-reg_receiver"/>
</dbReference>
<sequence>MRIAVLDDDQAQTDFCSQTLSPAGHICHAFSSGRELARQLRRQTFDLLILDWNVPDMSGKEILCWVRGSLSERLPVLFMTSRSSEADISSILNHGADDYVVKPVPGRVLLARVSSLLRRTYQLSAAGREVYGDYDFDLIAKQALLKGTAAALTPKEFELALLLFQHLGRPLSRAHIRDVIWNQIAEISSRTIDTHVSVLRAKLNLRPENGYRLAAVYGYGYRLAQMNSVETLERTSH</sequence>
<dbReference type="InterPro" id="IPR011006">
    <property type="entry name" value="CheY-like_superfamily"/>
</dbReference>
<dbReference type="SUPFAM" id="SSF46894">
    <property type="entry name" value="C-terminal effector domain of the bipartite response regulators"/>
    <property type="match status" value="1"/>
</dbReference>
<reference evidence="9" key="1">
    <citation type="submission" date="2016-10" db="EMBL/GenBank/DDBJ databases">
        <authorList>
            <person name="Varghese N."/>
            <person name="Submissions S."/>
        </authorList>
    </citation>
    <scope>NUCLEOTIDE SEQUENCE [LARGE SCALE GENOMIC DNA]</scope>
    <source>
        <strain evidence="9">DUS833</strain>
    </source>
</reference>
<dbReference type="STRING" id="157910.SAMN05445850_6207"/>
<proteinExistence type="predicted"/>
<dbReference type="PROSITE" id="PS50110">
    <property type="entry name" value="RESPONSE_REGULATORY"/>
    <property type="match status" value="1"/>
</dbReference>
<dbReference type="GO" id="GO:0000976">
    <property type="term" value="F:transcription cis-regulatory region binding"/>
    <property type="evidence" value="ECO:0007669"/>
    <property type="project" value="TreeGrafter"/>
</dbReference>
<dbReference type="GO" id="GO:0005829">
    <property type="term" value="C:cytosol"/>
    <property type="evidence" value="ECO:0007669"/>
    <property type="project" value="TreeGrafter"/>
</dbReference>
<name>A0A1H1K1Y6_9BURK</name>
<dbReference type="SUPFAM" id="SSF52172">
    <property type="entry name" value="CheY-like"/>
    <property type="match status" value="1"/>
</dbReference>
<evidence type="ECO:0000313" key="8">
    <source>
        <dbReference type="EMBL" id="SDR55875.1"/>
    </source>
</evidence>
<keyword evidence="2" id="KW-0902">Two-component regulatory system</keyword>
<feature type="domain" description="Response regulatory" evidence="6">
    <location>
        <begin position="2"/>
        <end position="117"/>
    </location>
</feature>
<evidence type="ECO:0000256" key="1">
    <source>
        <dbReference type="ARBA" id="ARBA00022553"/>
    </source>
</evidence>
<dbReference type="SMART" id="SM00448">
    <property type="entry name" value="REC"/>
    <property type="match status" value="1"/>
</dbReference>
<dbReference type="Pfam" id="PF00072">
    <property type="entry name" value="Response_reg"/>
    <property type="match status" value="1"/>
</dbReference>